<dbReference type="KEGG" id="vco:VC0395_A0652"/>
<evidence type="ECO:0000313" key="3">
    <source>
        <dbReference type="Proteomes" id="UP000000249"/>
    </source>
</evidence>
<dbReference type="AlphaFoldDB" id="A0A0H3AMZ0"/>
<name>A0A0H3AMZ0_VIBC3</name>
<reference evidence="2 3" key="1">
    <citation type="submission" date="2007-03" db="EMBL/GenBank/DDBJ databases">
        <authorList>
            <person name="Heidelberg J."/>
        </authorList>
    </citation>
    <scope>NUCLEOTIDE SEQUENCE [LARGE SCALE GENOMIC DNA]</scope>
    <source>
        <strain evidence="3">ATCC 39541 / Classical Ogawa 395 / O395</strain>
        <strain evidence="2">O395</strain>
    </source>
</reference>
<dbReference type="KEGG" id="vcr:VC395_1149"/>
<protein>
    <submittedName>
        <fullName evidence="2">Uncharacterized protein</fullName>
    </submittedName>
</protein>
<dbReference type="KEGG" id="vcr:VC395_1282"/>
<sequence>MASKRAKKYVYRGAVGLTAIAREYGNGMLPQTLRQRVCRMGLSIEEALGIELLIGVRKPDLLHPLWKLALGMAA</sequence>
<proteinExistence type="predicted"/>
<gene>
    <name evidence="2" type="ordered locus">VC0395_A0652</name>
    <name evidence="1" type="ordered locus">VC0395_A0785</name>
</gene>
<organism evidence="2 3">
    <name type="scientific">Vibrio cholerae serotype O1 (strain ATCC 39541 / Classical Ogawa 395 / O395)</name>
    <dbReference type="NCBI Taxonomy" id="345073"/>
    <lineage>
        <taxon>Bacteria</taxon>
        <taxon>Pseudomonadati</taxon>
        <taxon>Pseudomonadota</taxon>
        <taxon>Gammaproteobacteria</taxon>
        <taxon>Vibrionales</taxon>
        <taxon>Vibrionaceae</taxon>
        <taxon>Vibrio</taxon>
    </lineage>
</organism>
<dbReference type="EMBL" id="CP000627">
    <property type="protein sequence ID" value="ABQ21914.1"/>
    <property type="molecule type" value="Genomic_DNA"/>
</dbReference>
<dbReference type="EMBL" id="CP000627">
    <property type="protein sequence ID" value="ABQ20362.1"/>
    <property type="molecule type" value="Genomic_DNA"/>
</dbReference>
<accession>A0A0H3AMZ0</accession>
<dbReference type="PATRIC" id="fig|345073.21.peg.1116"/>
<dbReference type="KEGG" id="vco:VC0395_A0785"/>
<dbReference type="RefSeq" id="WP_000157297.1">
    <property type="nucleotide sequence ID" value="NC_009457.1"/>
</dbReference>
<evidence type="ECO:0000313" key="2">
    <source>
        <dbReference type="EMBL" id="ABQ21914.1"/>
    </source>
</evidence>
<dbReference type="Proteomes" id="UP000000249">
    <property type="component" value="Chromosome 1"/>
</dbReference>
<evidence type="ECO:0000313" key="1">
    <source>
        <dbReference type="EMBL" id="ABQ20362.1"/>
    </source>
</evidence>
<dbReference type="OrthoDB" id="9992777at2"/>